<accession>A0A7Y9GAN4</accession>
<dbReference type="PANTHER" id="PTHR33495">
    <property type="entry name" value="ANTI-SIGMA FACTOR ANTAGONIST TM_1081-RELATED-RELATED"/>
    <property type="match status" value="1"/>
</dbReference>
<gene>
    <name evidence="2" type="ORF">BJ999_003334</name>
</gene>
<organism evidence="2 3">
    <name type="scientific">Actinomadura citrea</name>
    <dbReference type="NCBI Taxonomy" id="46158"/>
    <lineage>
        <taxon>Bacteria</taxon>
        <taxon>Bacillati</taxon>
        <taxon>Actinomycetota</taxon>
        <taxon>Actinomycetes</taxon>
        <taxon>Streptosporangiales</taxon>
        <taxon>Thermomonosporaceae</taxon>
        <taxon>Actinomadura</taxon>
    </lineage>
</organism>
<dbReference type="PROSITE" id="PS50801">
    <property type="entry name" value="STAS"/>
    <property type="match status" value="1"/>
</dbReference>
<dbReference type="InterPro" id="IPR036513">
    <property type="entry name" value="STAS_dom_sf"/>
</dbReference>
<keyword evidence="3" id="KW-1185">Reference proteome</keyword>
<dbReference type="Pfam" id="PF13466">
    <property type="entry name" value="STAS_2"/>
    <property type="match status" value="1"/>
</dbReference>
<evidence type="ECO:0000259" key="1">
    <source>
        <dbReference type="PROSITE" id="PS50801"/>
    </source>
</evidence>
<dbReference type="InterPro" id="IPR058548">
    <property type="entry name" value="MlaB-like_STAS"/>
</dbReference>
<dbReference type="InterPro" id="IPR002645">
    <property type="entry name" value="STAS_dom"/>
</dbReference>
<dbReference type="SUPFAM" id="SSF52091">
    <property type="entry name" value="SpoIIaa-like"/>
    <property type="match status" value="1"/>
</dbReference>
<dbReference type="EMBL" id="JACCBT010000001">
    <property type="protein sequence ID" value="NYE13038.1"/>
    <property type="molecule type" value="Genomic_DNA"/>
</dbReference>
<evidence type="ECO:0000313" key="2">
    <source>
        <dbReference type="EMBL" id="NYE13038.1"/>
    </source>
</evidence>
<dbReference type="Proteomes" id="UP000591272">
    <property type="component" value="Unassembled WGS sequence"/>
</dbReference>
<dbReference type="RefSeq" id="WP_179834142.1">
    <property type="nucleotide sequence ID" value="NZ_BMRD01000013.1"/>
</dbReference>
<dbReference type="GO" id="GO:0043856">
    <property type="term" value="F:anti-sigma factor antagonist activity"/>
    <property type="evidence" value="ECO:0007669"/>
    <property type="project" value="TreeGrafter"/>
</dbReference>
<dbReference type="CDD" id="cd07043">
    <property type="entry name" value="STAS_anti-anti-sigma_factors"/>
    <property type="match status" value="1"/>
</dbReference>
<dbReference type="PANTHER" id="PTHR33495:SF2">
    <property type="entry name" value="ANTI-SIGMA FACTOR ANTAGONIST TM_1081-RELATED"/>
    <property type="match status" value="1"/>
</dbReference>
<dbReference type="Gene3D" id="3.30.750.24">
    <property type="entry name" value="STAS domain"/>
    <property type="match status" value="1"/>
</dbReference>
<proteinExistence type="predicted"/>
<reference evidence="2 3" key="1">
    <citation type="submission" date="2020-07" db="EMBL/GenBank/DDBJ databases">
        <title>Sequencing the genomes of 1000 actinobacteria strains.</title>
        <authorList>
            <person name="Klenk H.-P."/>
        </authorList>
    </citation>
    <scope>NUCLEOTIDE SEQUENCE [LARGE SCALE GENOMIC DNA]</scope>
    <source>
        <strain evidence="2 3">DSM 43461</strain>
    </source>
</reference>
<name>A0A7Y9GAN4_9ACTN</name>
<protein>
    <submittedName>
        <fullName evidence="2">Anti-anti-sigma factor</fullName>
    </submittedName>
</protein>
<evidence type="ECO:0000313" key="3">
    <source>
        <dbReference type="Proteomes" id="UP000591272"/>
    </source>
</evidence>
<dbReference type="AlphaFoldDB" id="A0A7Y9GAN4"/>
<sequence>MSTQGIRLEASGELVTSIEDDDGGTSRVTARGELDIASSAAFGIELARLIGERGPDVVVDVSGLTFCDARGLAALVAADGLARRRGGAVTLTGPRPQMAKILRLTDLDRRFAPACTSVR</sequence>
<comment type="caution">
    <text evidence="2">The sequence shown here is derived from an EMBL/GenBank/DDBJ whole genome shotgun (WGS) entry which is preliminary data.</text>
</comment>
<feature type="domain" description="STAS" evidence="1">
    <location>
        <begin position="28"/>
        <end position="119"/>
    </location>
</feature>